<dbReference type="AlphaFoldDB" id="A0A0E4FT18"/>
<sequence>MFRFGSTSGPRAILIWHGLLRQFHEEALQARAGTPRTQSTIAFIKWDVFCA</sequence>
<dbReference type="EMBL" id="AP014685">
    <property type="protein sequence ID" value="BAR56249.1"/>
    <property type="molecule type" value="Genomic_DNA"/>
</dbReference>
<organism evidence="1 2">
    <name type="scientific">Bradyrhizobium diazoefficiens</name>
    <dbReference type="NCBI Taxonomy" id="1355477"/>
    <lineage>
        <taxon>Bacteria</taxon>
        <taxon>Pseudomonadati</taxon>
        <taxon>Pseudomonadota</taxon>
        <taxon>Alphaproteobacteria</taxon>
        <taxon>Hyphomicrobiales</taxon>
        <taxon>Nitrobacteraceae</taxon>
        <taxon>Bradyrhizobium</taxon>
    </lineage>
</organism>
<reference evidence="1 2" key="1">
    <citation type="submission" date="2014-11" db="EMBL/GenBank/DDBJ databases">
        <title>Symbiosis island explosion on the genome of extra-slow-growing strains of soybean bradyrhizobia with massive insertion sequences.</title>
        <authorList>
            <person name="Iida T."/>
            <person name="Minamisawa K."/>
        </authorList>
    </citation>
    <scope>NUCLEOTIDE SEQUENCE [LARGE SCALE GENOMIC DNA]</scope>
    <source>
        <strain evidence="1 2">NK6</strain>
    </source>
</reference>
<evidence type="ECO:0000313" key="2">
    <source>
        <dbReference type="Proteomes" id="UP000063308"/>
    </source>
</evidence>
<gene>
    <name evidence="1" type="ORF">NK6_3069</name>
</gene>
<name>A0A0E4FT18_9BRAD</name>
<evidence type="ECO:0000313" key="1">
    <source>
        <dbReference type="EMBL" id="BAR56249.1"/>
    </source>
</evidence>
<dbReference type="Proteomes" id="UP000063308">
    <property type="component" value="Chromosome"/>
</dbReference>
<protein>
    <submittedName>
        <fullName evidence="1">Uncharacterized protein</fullName>
    </submittedName>
</protein>
<accession>A0A0E4FT18</accession>
<proteinExistence type="predicted"/>